<evidence type="ECO:0000313" key="5">
    <source>
        <dbReference type="Proteomes" id="UP000287188"/>
    </source>
</evidence>
<comment type="caution">
    <text evidence="4">The sequence shown here is derived from an EMBL/GenBank/DDBJ whole genome shotgun (WGS) entry which is preliminary data.</text>
</comment>
<keyword evidence="1" id="KW-0378">Hydrolase</keyword>
<dbReference type="RefSeq" id="WP_126549352.1">
    <property type="nucleotide sequence ID" value="NZ_BIFS01000001.1"/>
</dbReference>
<keyword evidence="3" id="KW-0732">Signal</keyword>
<dbReference type="GO" id="GO:0016787">
    <property type="term" value="F:hydrolase activity"/>
    <property type="evidence" value="ECO:0007669"/>
    <property type="project" value="UniProtKB-KW"/>
</dbReference>
<name>A0A402AF37_9CHLR</name>
<evidence type="ECO:0000256" key="3">
    <source>
        <dbReference type="SAM" id="SignalP"/>
    </source>
</evidence>
<reference evidence="5" key="1">
    <citation type="submission" date="2018-12" db="EMBL/GenBank/DDBJ databases">
        <title>Tengunoibacter tsumagoiensis gen. nov., sp. nov., Dictyobacter kobayashii sp. nov., D. alpinus sp. nov., and D. joshuensis sp. nov. and description of Dictyobacteraceae fam. nov. within the order Ktedonobacterales isolated from Tengu-no-mugimeshi.</title>
        <authorList>
            <person name="Wang C.M."/>
            <person name="Zheng Y."/>
            <person name="Sakai Y."/>
            <person name="Toyoda A."/>
            <person name="Minakuchi Y."/>
            <person name="Abe K."/>
            <person name="Yokota A."/>
            <person name="Yabe S."/>
        </authorList>
    </citation>
    <scope>NUCLEOTIDE SEQUENCE [LARGE SCALE GENOMIC DNA]</scope>
    <source>
        <strain evidence="5">Uno11</strain>
    </source>
</reference>
<gene>
    <name evidence="4" type="ORF">KDK_15090</name>
</gene>
<dbReference type="Gene3D" id="2.40.260.10">
    <property type="entry name" value="Sortase"/>
    <property type="match status" value="1"/>
</dbReference>
<dbReference type="Pfam" id="PF04203">
    <property type="entry name" value="Sortase"/>
    <property type="match status" value="1"/>
</dbReference>
<dbReference type="CDD" id="cd05829">
    <property type="entry name" value="Sortase_F"/>
    <property type="match status" value="1"/>
</dbReference>
<dbReference type="InterPro" id="IPR023365">
    <property type="entry name" value="Sortase_dom-sf"/>
</dbReference>
<feature type="chain" id="PRO_5019051330" description="Class F sortase" evidence="3">
    <location>
        <begin position="24"/>
        <end position="211"/>
    </location>
</feature>
<dbReference type="InterPro" id="IPR042001">
    <property type="entry name" value="Sortase_F"/>
</dbReference>
<organism evidence="4 5">
    <name type="scientific">Dictyobacter kobayashii</name>
    <dbReference type="NCBI Taxonomy" id="2014872"/>
    <lineage>
        <taxon>Bacteria</taxon>
        <taxon>Bacillati</taxon>
        <taxon>Chloroflexota</taxon>
        <taxon>Ktedonobacteria</taxon>
        <taxon>Ktedonobacterales</taxon>
        <taxon>Dictyobacteraceae</taxon>
        <taxon>Dictyobacter</taxon>
    </lineage>
</organism>
<dbReference type="EMBL" id="BIFS01000001">
    <property type="protein sequence ID" value="GCE17709.1"/>
    <property type="molecule type" value="Genomic_DNA"/>
</dbReference>
<accession>A0A402AF37</accession>
<evidence type="ECO:0000313" key="4">
    <source>
        <dbReference type="EMBL" id="GCE17709.1"/>
    </source>
</evidence>
<evidence type="ECO:0000256" key="1">
    <source>
        <dbReference type="ARBA" id="ARBA00022801"/>
    </source>
</evidence>
<dbReference type="PROSITE" id="PS51257">
    <property type="entry name" value="PROKAR_LIPOPROTEIN"/>
    <property type="match status" value="1"/>
</dbReference>
<evidence type="ECO:0008006" key="6">
    <source>
        <dbReference type="Google" id="ProtNLM"/>
    </source>
</evidence>
<dbReference type="AlphaFoldDB" id="A0A402AF37"/>
<dbReference type="OrthoDB" id="157320at2"/>
<keyword evidence="5" id="KW-1185">Reference proteome</keyword>
<proteinExistence type="predicted"/>
<evidence type="ECO:0000256" key="2">
    <source>
        <dbReference type="SAM" id="MobiDB-lite"/>
    </source>
</evidence>
<dbReference type="SUPFAM" id="SSF63817">
    <property type="entry name" value="Sortase"/>
    <property type="match status" value="1"/>
</dbReference>
<dbReference type="Proteomes" id="UP000287188">
    <property type="component" value="Unassembled WGS sequence"/>
</dbReference>
<sequence>MRTSRLYLGIMSICLLCILSACGGSVTQASIIHPTPRPTLAPTPTPLPPTPTPVPTPKPVVHVAPPAHIRIPAIGVDADIEPVGVLTTGNLDTPHNNPWDGAGWYDSGTRPGDQGSAVIDGHVDRPGGGPAVFWNLRYMKPGDEVIITTSTGQQLHFHTIKREAIPPDPSYLQGIFGDSSGKFLNLITCAGVWVPSQGQTSLRMLVYTELD</sequence>
<feature type="region of interest" description="Disordered" evidence="2">
    <location>
        <begin position="100"/>
        <end position="124"/>
    </location>
</feature>
<dbReference type="InterPro" id="IPR005754">
    <property type="entry name" value="Sortase"/>
</dbReference>
<protein>
    <recommendedName>
        <fullName evidence="6">Class F sortase</fullName>
    </recommendedName>
</protein>
<feature type="signal peptide" evidence="3">
    <location>
        <begin position="1"/>
        <end position="23"/>
    </location>
</feature>